<keyword evidence="2" id="KW-0313">Glucose metabolism</keyword>
<dbReference type="InterPro" id="IPR019405">
    <property type="entry name" value="Lactonase_7-beta_prop"/>
</dbReference>
<reference evidence="4 5" key="1">
    <citation type="submission" date="2019-08" db="EMBL/GenBank/DDBJ databases">
        <title>Pedobacter sp. nov., isolated from Han river, South Korea.</title>
        <authorList>
            <person name="Lee D.-H."/>
            <person name="Kim Y.-S."/>
            <person name="Hwang E.-M."/>
            <person name="Le Tran T.C."/>
            <person name="Cha C.-J."/>
        </authorList>
    </citation>
    <scope>NUCLEOTIDE SEQUENCE [LARGE SCALE GENOMIC DNA]</scope>
    <source>
        <strain evidence="4 5">CJ43</strain>
    </source>
</reference>
<feature type="signal peptide" evidence="3">
    <location>
        <begin position="1"/>
        <end position="22"/>
    </location>
</feature>
<organism evidence="4 5">
    <name type="scientific">Pedobacter aquae</name>
    <dbReference type="NCBI Taxonomy" id="2605747"/>
    <lineage>
        <taxon>Bacteria</taxon>
        <taxon>Pseudomonadati</taxon>
        <taxon>Bacteroidota</taxon>
        <taxon>Sphingobacteriia</taxon>
        <taxon>Sphingobacteriales</taxon>
        <taxon>Sphingobacteriaceae</taxon>
        <taxon>Pedobacter</taxon>
    </lineage>
</organism>
<dbReference type="AlphaFoldDB" id="A0A5C0VHF5"/>
<dbReference type="GO" id="GO:0017057">
    <property type="term" value="F:6-phosphogluconolactonase activity"/>
    <property type="evidence" value="ECO:0007669"/>
    <property type="project" value="TreeGrafter"/>
</dbReference>
<dbReference type="Gene3D" id="2.130.10.10">
    <property type="entry name" value="YVTN repeat-like/Quinoprotein amine dehydrogenase"/>
    <property type="match status" value="1"/>
</dbReference>
<dbReference type="InterPro" id="IPR011048">
    <property type="entry name" value="Haem_d1_sf"/>
</dbReference>
<evidence type="ECO:0000256" key="2">
    <source>
        <dbReference type="ARBA" id="ARBA00022526"/>
    </source>
</evidence>
<dbReference type="RefSeq" id="WP_149073638.1">
    <property type="nucleotide sequence ID" value="NZ_CP043329.1"/>
</dbReference>
<dbReference type="EMBL" id="CP043329">
    <property type="protein sequence ID" value="QEK50444.1"/>
    <property type="molecule type" value="Genomic_DNA"/>
</dbReference>
<keyword evidence="5" id="KW-1185">Reference proteome</keyword>
<comment type="similarity">
    <text evidence="1">Belongs to the cycloisomerase 2 family.</text>
</comment>
<accession>A0A5C0VHF5</accession>
<dbReference type="InterPro" id="IPR050282">
    <property type="entry name" value="Cycloisomerase_2"/>
</dbReference>
<dbReference type="Pfam" id="PF10282">
    <property type="entry name" value="Lactonase"/>
    <property type="match status" value="1"/>
</dbReference>
<dbReference type="GO" id="GO:0006006">
    <property type="term" value="P:glucose metabolic process"/>
    <property type="evidence" value="ECO:0007669"/>
    <property type="project" value="UniProtKB-KW"/>
</dbReference>
<name>A0A5C0VHF5_9SPHI</name>
<proteinExistence type="inferred from homology"/>
<dbReference type="InterPro" id="IPR015943">
    <property type="entry name" value="WD40/YVTN_repeat-like_dom_sf"/>
</dbReference>
<dbReference type="FunFam" id="2.130.10.10:FF:000306">
    <property type="entry name" value="3-carboxymuconate cyclase"/>
    <property type="match status" value="1"/>
</dbReference>
<evidence type="ECO:0000256" key="3">
    <source>
        <dbReference type="SAM" id="SignalP"/>
    </source>
</evidence>
<keyword evidence="2" id="KW-0119">Carbohydrate metabolism</keyword>
<evidence type="ECO:0000256" key="1">
    <source>
        <dbReference type="ARBA" id="ARBA00005564"/>
    </source>
</evidence>
<feature type="chain" id="PRO_5022966472" evidence="3">
    <location>
        <begin position="23"/>
        <end position="379"/>
    </location>
</feature>
<dbReference type="KEGG" id="pej:FYC62_01250"/>
<sequence length="379" mass="42057">MKNLLLNLFTFLFCALSLSVNAQNKKQRYYHLLVGTYTRTQNQGIFVYEFDSKTGKLKLEHTTEGIKNPSYLTINKEGTKVYSVSEQEASGVSYFEFNNKTGEITHKNFQSTTSPGACYISLTHNGKHVFTANYGGGSVSVFPVKASGEIEPLSQLIQHEGTSINERRQNKPHAHCIYPSVDGSHYYVPDLGADKVFAYQYLADASKPLVPAKQAFTTITPGGGPRHFIFNKKGSFAYVVEELTAHVSVYSYQNQELKQVQRVSMNTPDFKGTNGAADIHLSQDGNYLYASNRGSANEIVVFKVNKTDGTLTKIDNVSCKGKTPRNFNIDPTDKFLLVANQDSNDIFVFKRDVKTGLLTYTGETVNVGAPVCLKFTPKL</sequence>
<keyword evidence="3" id="KW-0732">Signal</keyword>
<dbReference type="PANTHER" id="PTHR30344">
    <property type="entry name" value="6-PHOSPHOGLUCONOLACTONASE-RELATED"/>
    <property type="match status" value="1"/>
</dbReference>
<protein>
    <submittedName>
        <fullName evidence="4">Lactonase family protein</fullName>
    </submittedName>
</protein>
<dbReference type="PANTHER" id="PTHR30344:SF1">
    <property type="entry name" value="6-PHOSPHOGLUCONOLACTONASE"/>
    <property type="match status" value="1"/>
</dbReference>
<dbReference type="Proteomes" id="UP000323653">
    <property type="component" value="Chromosome"/>
</dbReference>
<evidence type="ECO:0000313" key="5">
    <source>
        <dbReference type="Proteomes" id="UP000323653"/>
    </source>
</evidence>
<dbReference type="SUPFAM" id="SSF51004">
    <property type="entry name" value="C-terminal (heme d1) domain of cytochrome cd1-nitrite reductase"/>
    <property type="match status" value="1"/>
</dbReference>
<evidence type="ECO:0000313" key="4">
    <source>
        <dbReference type="EMBL" id="QEK50444.1"/>
    </source>
</evidence>
<gene>
    <name evidence="4" type="ORF">FYC62_01250</name>
</gene>